<evidence type="ECO:0000313" key="7">
    <source>
        <dbReference type="Proteomes" id="UP000694941"/>
    </source>
</evidence>
<keyword evidence="2 4" id="KW-0862">Zinc</keyword>
<accession>A0ABM1SYK0</accession>
<feature type="domain" description="LIM zinc-binding" evidence="6">
    <location>
        <begin position="186"/>
        <end position="247"/>
    </location>
</feature>
<name>A0ABM1SYK0_LIMPO</name>
<keyword evidence="3 4" id="KW-0440">LIM domain</keyword>
<organism evidence="7 8">
    <name type="scientific">Limulus polyphemus</name>
    <name type="common">Atlantic horseshoe crab</name>
    <dbReference type="NCBI Taxonomy" id="6850"/>
    <lineage>
        <taxon>Eukaryota</taxon>
        <taxon>Metazoa</taxon>
        <taxon>Ecdysozoa</taxon>
        <taxon>Arthropoda</taxon>
        <taxon>Chelicerata</taxon>
        <taxon>Merostomata</taxon>
        <taxon>Xiphosura</taxon>
        <taxon>Limulidae</taxon>
        <taxon>Limulus</taxon>
    </lineage>
</organism>
<keyword evidence="7" id="KW-1185">Reference proteome</keyword>
<evidence type="ECO:0000256" key="3">
    <source>
        <dbReference type="ARBA" id="ARBA00023038"/>
    </source>
</evidence>
<dbReference type="Pfam" id="PF00412">
    <property type="entry name" value="LIM"/>
    <property type="match status" value="1"/>
</dbReference>
<gene>
    <name evidence="8" type="primary">LOC111087191</name>
</gene>
<dbReference type="InterPro" id="IPR001781">
    <property type="entry name" value="Znf_LIM"/>
</dbReference>
<keyword evidence="1 4" id="KW-0479">Metal-binding</keyword>
<evidence type="ECO:0000259" key="6">
    <source>
        <dbReference type="PROSITE" id="PS50023"/>
    </source>
</evidence>
<dbReference type="GeneID" id="111087191"/>
<dbReference type="CDD" id="cd09358">
    <property type="entry name" value="LIM_Mical_like"/>
    <property type="match status" value="1"/>
</dbReference>
<dbReference type="PROSITE" id="PS00478">
    <property type="entry name" value="LIM_DOMAIN_1"/>
    <property type="match status" value="1"/>
</dbReference>
<feature type="region of interest" description="Disordered" evidence="5">
    <location>
        <begin position="241"/>
        <end position="269"/>
    </location>
</feature>
<sequence length="306" mass="35280">MKVLALGATPVRSGHTPVTRTLYSQNLVDEAWGRGRDHGRTWKPGIVEYTRIYEASWHQLTERLEKIRTEHRRLLSTPTLTVMPWNIERLQQVTRDQEQKPNEYNEVFVNFSIEPTHSRKSTSVRQNLNSIEISTENKTESCVTNNITSLVEQMESEVENGRIVHKVANDARARRTRRIATPQRNKYCQRCGETVYPTENIEPNRGATFHHSCFRCSHCNTKLTLQSFFTTNGNVYCRAHVPKPSDDVNDPNRSPEGKKDSFNSSATSARSELGARIVWEKPRESIKYDLKKTDVIKSDVIGLRYF</sequence>
<protein>
    <submittedName>
        <fullName evidence="8">LIM domain and actin-binding protein 1-like isoform X1</fullName>
    </submittedName>
</protein>
<dbReference type="Proteomes" id="UP000694941">
    <property type="component" value="Unplaced"/>
</dbReference>
<evidence type="ECO:0000256" key="4">
    <source>
        <dbReference type="PROSITE-ProRule" id="PRU00125"/>
    </source>
</evidence>
<dbReference type="Gene3D" id="2.10.110.10">
    <property type="entry name" value="Cysteine Rich Protein"/>
    <property type="match status" value="1"/>
</dbReference>
<dbReference type="PROSITE" id="PS50023">
    <property type="entry name" value="LIM_DOMAIN_2"/>
    <property type="match status" value="1"/>
</dbReference>
<evidence type="ECO:0000256" key="5">
    <source>
        <dbReference type="SAM" id="MobiDB-lite"/>
    </source>
</evidence>
<dbReference type="SMART" id="SM00132">
    <property type="entry name" value="LIM"/>
    <property type="match status" value="1"/>
</dbReference>
<evidence type="ECO:0000256" key="1">
    <source>
        <dbReference type="ARBA" id="ARBA00022723"/>
    </source>
</evidence>
<dbReference type="RefSeq" id="XP_022248706.1">
    <property type="nucleotide sequence ID" value="XM_022392998.1"/>
</dbReference>
<evidence type="ECO:0000313" key="8">
    <source>
        <dbReference type="RefSeq" id="XP_022248706.1"/>
    </source>
</evidence>
<proteinExistence type="predicted"/>
<dbReference type="SUPFAM" id="SSF57716">
    <property type="entry name" value="Glucocorticoid receptor-like (DNA-binding domain)"/>
    <property type="match status" value="1"/>
</dbReference>
<evidence type="ECO:0000256" key="2">
    <source>
        <dbReference type="ARBA" id="ARBA00022833"/>
    </source>
</evidence>
<reference evidence="8" key="1">
    <citation type="submission" date="2025-08" db="UniProtKB">
        <authorList>
            <consortium name="RefSeq"/>
        </authorList>
    </citation>
    <scope>IDENTIFICATION</scope>
    <source>
        <tissue evidence="8">Muscle</tissue>
    </source>
</reference>
<dbReference type="PANTHER" id="PTHR24206">
    <property type="entry name" value="OS06G0237300 PROTEIN"/>
    <property type="match status" value="1"/>
</dbReference>